<name>A0A1H4PKT6_9BACT</name>
<dbReference type="RefSeq" id="WP_074654428.1">
    <property type="nucleotide sequence ID" value="NZ_FNSD01000001.1"/>
</dbReference>
<protein>
    <submittedName>
        <fullName evidence="1">Uncharacterized protein</fullName>
    </submittedName>
</protein>
<organism evidence="1 2">
    <name type="scientific">Terriglobus roseus</name>
    <dbReference type="NCBI Taxonomy" id="392734"/>
    <lineage>
        <taxon>Bacteria</taxon>
        <taxon>Pseudomonadati</taxon>
        <taxon>Acidobacteriota</taxon>
        <taxon>Terriglobia</taxon>
        <taxon>Terriglobales</taxon>
        <taxon>Acidobacteriaceae</taxon>
        <taxon>Terriglobus</taxon>
    </lineage>
</organism>
<accession>A0A1H4PKT6</accession>
<dbReference type="OrthoDB" id="123068at2"/>
<proteinExistence type="predicted"/>
<evidence type="ECO:0000313" key="2">
    <source>
        <dbReference type="Proteomes" id="UP000182409"/>
    </source>
</evidence>
<gene>
    <name evidence="1" type="ORF">SAMN05443244_2590</name>
</gene>
<evidence type="ECO:0000313" key="1">
    <source>
        <dbReference type="EMBL" id="SEC07824.1"/>
    </source>
</evidence>
<reference evidence="1 2" key="1">
    <citation type="submission" date="2016-10" db="EMBL/GenBank/DDBJ databases">
        <authorList>
            <person name="de Groot N.N."/>
        </authorList>
    </citation>
    <scope>NUCLEOTIDE SEQUENCE [LARGE SCALE GENOMIC DNA]</scope>
    <source>
        <strain evidence="1 2">AB35.6</strain>
    </source>
</reference>
<sequence>MARLLLRIAGGLLLLPVLFYAVDWTVWQMRSARGNGMDEVAVTSMSIATLKSSKEEYYFDGNITLACPRSVLPMLTSQGMMTPCWYLRRHRTVVTRY</sequence>
<dbReference type="EMBL" id="FNSD01000001">
    <property type="protein sequence ID" value="SEC07824.1"/>
    <property type="molecule type" value="Genomic_DNA"/>
</dbReference>
<dbReference type="AlphaFoldDB" id="A0A1H4PKT6"/>
<dbReference type="Proteomes" id="UP000182409">
    <property type="component" value="Unassembled WGS sequence"/>
</dbReference>